<feature type="transmembrane region" description="Helical" evidence="7">
    <location>
        <begin position="72"/>
        <end position="90"/>
    </location>
</feature>
<feature type="domain" description="ABC transmembrane type-1" evidence="9">
    <location>
        <begin position="32"/>
        <end position="312"/>
    </location>
</feature>
<feature type="transmembrane region" description="Helical" evidence="7">
    <location>
        <begin position="27"/>
        <end position="52"/>
    </location>
</feature>
<dbReference type="InterPro" id="IPR027417">
    <property type="entry name" value="P-loop_NTPase"/>
</dbReference>
<feature type="transmembrane region" description="Helical" evidence="7">
    <location>
        <begin position="259"/>
        <end position="281"/>
    </location>
</feature>
<proteinExistence type="predicted"/>
<gene>
    <name evidence="10" type="ORF">SAMN02745180_02128</name>
</gene>
<feature type="transmembrane region" description="Helical" evidence="7">
    <location>
        <begin position="174"/>
        <end position="192"/>
    </location>
</feature>
<dbReference type="Gene3D" id="1.20.1560.10">
    <property type="entry name" value="ABC transporter type 1, transmembrane domain"/>
    <property type="match status" value="1"/>
</dbReference>
<keyword evidence="5 7" id="KW-1133">Transmembrane helix</keyword>
<dbReference type="InterPro" id="IPR039421">
    <property type="entry name" value="Type_1_exporter"/>
</dbReference>
<dbReference type="CDD" id="cd03228">
    <property type="entry name" value="ABCC_MRP_Like"/>
    <property type="match status" value="1"/>
</dbReference>
<dbReference type="Pfam" id="PF00005">
    <property type="entry name" value="ABC_tran"/>
    <property type="match status" value="1"/>
</dbReference>
<dbReference type="InterPro" id="IPR017871">
    <property type="entry name" value="ABC_transporter-like_CS"/>
</dbReference>
<dbReference type="GO" id="GO:0034040">
    <property type="term" value="F:ATPase-coupled lipid transmembrane transporter activity"/>
    <property type="evidence" value="ECO:0007669"/>
    <property type="project" value="TreeGrafter"/>
</dbReference>
<evidence type="ECO:0000256" key="1">
    <source>
        <dbReference type="ARBA" id="ARBA00004651"/>
    </source>
</evidence>
<reference evidence="10 11" key="1">
    <citation type="submission" date="2016-11" db="EMBL/GenBank/DDBJ databases">
        <authorList>
            <person name="Jaros S."/>
            <person name="Januszkiewicz K."/>
            <person name="Wedrychowicz H."/>
        </authorList>
    </citation>
    <scope>NUCLEOTIDE SEQUENCE [LARGE SCALE GENOMIC DNA]</scope>
    <source>
        <strain evidence="10 11">DSM 13106</strain>
    </source>
</reference>
<dbReference type="GO" id="GO:0016887">
    <property type="term" value="F:ATP hydrolysis activity"/>
    <property type="evidence" value="ECO:0007669"/>
    <property type="project" value="InterPro"/>
</dbReference>
<dbReference type="SUPFAM" id="SSF90123">
    <property type="entry name" value="ABC transporter transmembrane region"/>
    <property type="match status" value="1"/>
</dbReference>
<dbReference type="PANTHER" id="PTHR24221">
    <property type="entry name" value="ATP-BINDING CASSETTE SUB-FAMILY B"/>
    <property type="match status" value="1"/>
</dbReference>
<evidence type="ECO:0000256" key="5">
    <source>
        <dbReference type="ARBA" id="ARBA00022989"/>
    </source>
</evidence>
<dbReference type="Proteomes" id="UP000184389">
    <property type="component" value="Unassembled WGS sequence"/>
</dbReference>
<name>A0A1M5YCP2_9FIRM</name>
<dbReference type="PANTHER" id="PTHR24221:SF654">
    <property type="entry name" value="ATP-BINDING CASSETTE SUB-FAMILY B MEMBER 6"/>
    <property type="match status" value="1"/>
</dbReference>
<evidence type="ECO:0000313" key="10">
    <source>
        <dbReference type="EMBL" id="SHI09841.1"/>
    </source>
</evidence>
<protein>
    <submittedName>
        <fullName evidence="10">ATP-binding cassette, subfamily B</fullName>
    </submittedName>
</protein>
<dbReference type="PROSITE" id="PS50893">
    <property type="entry name" value="ABC_TRANSPORTER_2"/>
    <property type="match status" value="1"/>
</dbReference>
<keyword evidence="3" id="KW-0547">Nucleotide-binding</keyword>
<dbReference type="InterPro" id="IPR011527">
    <property type="entry name" value="ABC1_TM_dom"/>
</dbReference>
<evidence type="ECO:0000256" key="4">
    <source>
        <dbReference type="ARBA" id="ARBA00022840"/>
    </source>
</evidence>
<organism evidence="10 11">
    <name type="scientific">Sporanaerobacter acetigenes DSM 13106</name>
    <dbReference type="NCBI Taxonomy" id="1123281"/>
    <lineage>
        <taxon>Bacteria</taxon>
        <taxon>Bacillati</taxon>
        <taxon>Bacillota</taxon>
        <taxon>Tissierellia</taxon>
        <taxon>Tissierellales</taxon>
        <taxon>Sporanaerobacteraceae</taxon>
        <taxon>Sporanaerobacter</taxon>
    </lineage>
</organism>
<feature type="transmembrane region" description="Helical" evidence="7">
    <location>
        <begin position="144"/>
        <end position="168"/>
    </location>
</feature>
<dbReference type="SUPFAM" id="SSF52540">
    <property type="entry name" value="P-loop containing nucleoside triphosphate hydrolases"/>
    <property type="match status" value="1"/>
</dbReference>
<feature type="transmembrane region" description="Helical" evidence="7">
    <location>
        <begin position="287"/>
        <end position="307"/>
    </location>
</feature>
<keyword evidence="11" id="KW-1185">Reference proteome</keyword>
<dbReference type="InterPro" id="IPR036640">
    <property type="entry name" value="ABC1_TM_sf"/>
</dbReference>
<feature type="domain" description="ABC transporter" evidence="8">
    <location>
        <begin position="351"/>
        <end position="596"/>
    </location>
</feature>
<sequence length="610" mass="68833">MIDDKNKNDISFFEILHKIVPMAFKACPIYVIVSTGAGILHGLSHGFSVYMTQKFFDSVADFIKVTGGFRKIILMAAALAAALILCRILNGIDNFMYNNKENLIIGYMGKRINEKAGKLDPIVFDDTKYLDDIKKAQEGAASSVELLSGLTSIFTVYLFYFLFMVVYLYRLRPILAVSIILIFIPTVFNQIMRVKTFSELADESVPIRREYEYYERCMGDREYYKETRLLGAFGYFKDLYLSSLKMLNKKIWKAQKKSILMELSMKMITLLGYMGVLYLLFDSLLKGDISVGAFGAVFSSMGFMIFVMEEMIYSHIGIITQDMGTVKNLIRFFEIPERTGKDIIVDKVPDISVKNVSFSYPGTKSSSLSDVNLKVKSGETIAIVGENGAGKTTLVKLMLGIYTPTEGKVFIGGVNTSEASFETLYGNTSAVFQKYQKYQMTLKENISISSLENGSQKSYEAEQKALKEAALKADLEVNEEKFPKGYETMLSREFDGVDLSGGQWQRIAIARGFYRIHNMIVLDEPTAAIDPVEETKIYRKFAEMSEGNTAIIVTHRLGSAKIADRIVVMDKGRIVEIGNHEELINKKGKYAEMFQAQSKWYVKEENLVHA</sequence>
<dbReference type="GO" id="GO:0005886">
    <property type="term" value="C:plasma membrane"/>
    <property type="evidence" value="ECO:0007669"/>
    <property type="project" value="UniProtKB-SubCell"/>
</dbReference>
<dbReference type="OrthoDB" id="9806127at2"/>
<keyword evidence="4 10" id="KW-0067">ATP-binding</keyword>
<accession>A0A1M5YCP2</accession>
<evidence type="ECO:0000256" key="3">
    <source>
        <dbReference type="ARBA" id="ARBA00022741"/>
    </source>
</evidence>
<evidence type="ECO:0000313" key="11">
    <source>
        <dbReference type="Proteomes" id="UP000184389"/>
    </source>
</evidence>
<dbReference type="SMART" id="SM00382">
    <property type="entry name" value="AAA"/>
    <property type="match status" value="1"/>
</dbReference>
<keyword evidence="6 7" id="KW-0472">Membrane</keyword>
<dbReference type="InterPro" id="IPR003439">
    <property type="entry name" value="ABC_transporter-like_ATP-bd"/>
</dbReference>
<evidence type="ECO:0000256" key="2">
    <source>
        <dbReference type="ARBA" id="ARBA00022692"/>
    </source>
</evidence>
<dbReference type="GO" id="GO:0140359">
    <property type="term" value="F:ABC-type transporter activity"/>
    <property type="evidence" value="ECO:0007669"/>
    <property type="project" value="InterPro"/>
</dbReference>
<evidence type="ECO:0000259" key="8">
    <source>
        <dbReference type="PROSITE" id="PS50893"/>
    </source>
</evidence>
<dbReference type="InterPro" id="IPR003593">
    <property type="entry name" value="AAA+_ATPase"/>
</dbReference>
<evidence type="ECO:0000256" key="7">
    <source>
        <dbReference type="SAM" id="Phobius"/>
    </source>
</evidence>
<evidence type="ECO:0000256" key="6">
    <source>
        <dbReference type="ARBA" id="ARBA00023136"/>
    </source>
</evidence>
<dbReference type="Gene3D" id="3.40.50.300">
    <property type="entry name" value="P-loop containing nucleotide triphosphate hydrolases"/>
    <property type="match status" value="1"/>
</dbReference>
<dbReference type="AlphaFoldDB" id="A0A1M5YCP2"/>
<dbReference type="GO" id="GO:0005524">
    <property type="term" value="F:ATP binding"/>
    <property type="evidence" value="ECO:0007669"/>
    <property type="project" value="UniProtKB-KW"/>
</dbReference>
<evidence type="ECO:0000259" key="9">
    <source>
        <dbReference type="PROSITE" id="PS50929"/>
    </source>
</evidence>
<dbReference type="PROSITE" id="PS00211">
    <property type="entry name" value="ABC_TRANSPORTER_1"/>
    <property type="match status" value="1"/>
</dbReference>
<dbReference type="STRING" id="1123281.SAMN02745180_02128"/>
<dbReference type="EMBL" id="FQXR01000010">
    <property type="protein sequence ID" value="SHI09841.1"/>
    <property type="molecule type" value="Genomic_DNA"/>
</dbReference>
<keyword evidence="2 7" id="KW-0812">Transmembrane</keyword>
<comment type="subcellular location">
    <subcellularLocation>
        <location evidence="1">Cell membrane</location>
        <topology evidence="1">Multi-pass membrane protein</topology>
    </subcellularLocation>
</comment>
<dbReference type="PROSITE" id="PS50929">
    <property type="entry name" value="ABC_TM1F"/>
    <property type="match status" value="1"/>
</dbReference>
<dbReference type="RefSeq" id="WP_072744772.1">
    <property type="nucleotide sequence ID" value="NZ_FQXR01000010.1"/>
</dbReference>